<feature type="transmembrane region" description="Helical" evidence="1">
    <location>
        <begin position="6"/>
        <end position="27"/>
    </location>
</feature>
<evidence type="ECO:0000313" key="3">
    <source>
        <dbReference type="Proteomes" id="UP000276437"/>
    </source>
</evidence>
<proteinExistence type="predicted"/>
<dbReference type="PIRSF" id="PIRSF021435">
    <property type="entry name" value="SpoIIIAB"/>
    <property type="match status" value="1"/>
</dbReference>
<gene>
    <name evidence="2" type="ORF">MAMMFC1_03615</name>
</gene>
<accession>A0A348APA9</accession>
<dbReference type="EMBL" id="AP018449">
    <property type="protein sequence ID" value="BBB92907.1"/>
    <property type="molecule type" value="Genomic_DNA"/>
</dbReference>
<reference evidence="2 3" key="1">
    <citation type="journal article" date="2018" name="Int. J. Syst. Evol. Microbiol.">
        <title>Methylomusa anaerophila gen. nov., sp. nov., an anaerobic methanol-utilizing bacterium isolated from a microbial fuel cell.</title>
        <authorList>
            <person name="Amano N."/>
            <person name="Yamamuro A."/>
            <person name="Miyahara M."/>
            <person name="Kouzuma A."/>
            <person name="Abe T."/>
            <person name="Watanabe K."/>
        </authorList>
    </citation>
    <scope>NUCLEOTIDE SEQUENCE [LARGE SCALE GENOMIC DNA]</scope>
    <source>
        <strain evidence="2 3">MMFC1</strain>
    </source>
</reference>
<dbReference type="Proteomes" id="UP000276437">
    <property type="component" value="Chromosome"/>
</dbReference>
<dbReference type="KEGG" id="mana:MAMMFC1_03615"/>
<sequence>MWLKLLGSICVIMAGSGLGFIIASRYIERPKQIRQIVSCIASLQSYITYAAYPLPAALVQSTSGIRGPIAILFQRMSDVLENSRWLSPREAWNHVTEEIGEQLVLKRPEREVLEVFCANLGSMNREEQQKFLNMVREQLIGIQNEAESTCRQNVKMYRYLGVCGGLAVAIVLL</sequence>
<dbReference type="AlphaFoldDB" id="A0A348APA9"/>
<evidence type="ECO:0000313" key="2">
    <source>
        <dbReference type="EMBL" id="BBB92907.1"/>
    </source>
</evidence>
<keyword evidence="1" id="KW-0472">Membrane</keyword>
<evidence type="ECO:0000256" key="1">
    <source>
        <dbReference type="SAM" id="Phobius"/>
    </source>
</evidence>
<dbReference type="Pfam" id="PF09548">
    <property type="entry name" value="Spore_III_AB"/>
    <property type="match status" value="1"/>
</dbReference>
<keyword evidence="1" id="KW-1133">Transmembrane helix</keyword>
<dbReference type="InterPro" id="IPR014198">
    <property type="entry name" value="Spore_III_AB"/>
</dbReference>
<keyword evidence="1" id="KW-0812">Transmembrane</keyword>
<protein>
    <submittedName>
        <fullName evidence="2">Stage III sporulation protein SpoAB</fullName>
    </submittedName>
</protein>
<name>A0A348APA9_9FIRM</name>
<organism evidence="2 3">
    <name type="scientific">Methylomusa anaerophila</name>
    <dbReference type="NCBI Taxonomy" id="1930071"/>
    <lineage>
        <taxon>Bacteria</taxon>
        <taxon>Bacillati</taxon>
        <taxon>Bacillota</taxon>
        <taxon>Negativicutes</taxon>
        <taxon>Selenomonadales</taxon>
        <taxon>Sporomusaceae</taxon>
        <taxon>Methylomusa</taxon>
    </lineage>
</organism>
<dbReference type="OrthoDB" id="1957909at2"/>
<dbReference type="RefSeq" id="WP_126309804.1">
    <property type="nucleotide sequence ID" value="NZ_AP018449.1"/>
</dbReference>
<keyword evidence="3" id="KW-1185">Reference proteome</keyword>